<evidence type="ECO:0000313" key="3">
    <source>
        <dbReference type="Proteomes" id="UP000188268"/>
    </source>
</evidence>
<evidence type="ECO:0000256" key="1">
    <source>
        <dbReference type="SAM" id="MobiDB-lite"/>
    </source>
</evidence>
<dbReference type="Proteomes" id="UP000188268">
    <property type="component" value="Unassembled WGS sequence"/>
</dbReference>
<evidence type="ECO:0000313" key="2">
    <source>
        <dbReference type="EMBL" id="OMO54310.1"/>
    </source>
</evidence>
<dbReference type="EMBL" id="AWWV01014993">
    <property type="protein sequence ID" value="OMO54310.1"/>
    <property type="molecule type" value="Genomic_DNA"/>
</dbReference>
<feature type="compositionally biased region" description="Basic and acidic residues" evidence="1">
    <location>
        <begin position="1"/>
        <end position="12"/>
    </location>
</feature>
<gene>
    <name evidence="2" type="ORF">CCACVL1_27886</name>
</gene>
<organism evidence="2 3">
    <name type="scientific">Corchorus capsularis</name>
    <name type="common">Jute</name>
    <dbReference type="NCBI Taxonomy" id="210143"/>
    <lineage>
        <taxon>Eukaryota</taxon>
        <taxon>Viridiplantae</taxon>
        <taxon>Streptophyta</taxon>
        <taxon>Embryophyta</taxon>
        <taxon>Tracheophyta</taxon>
        <taxon>Spermatophyta</taxon>
        <taxon>Magnoliopsida</taxon>
        <taxon>eudicotyledons</taxon>
        <taxon>Gunneridae</taxon>
        <taxon>Pentapetalae</taxon>
        <taxon>rosids</taxon>
        <taxon>malvids</taxon>
        <taxon>Malvales</taxon>
        <taxon>Malvaceae</taxon>
        <taxon>Grewioideae</taxon>
        <taxon>Apeibeae</taxon>
        <taxon>Corchorus</taxon>
    </lineage>
</organism>
<dbReference type="AlphaFoldDB" id="A0A1R3G8G4"/>
<proteinExistence type="predicted"/>
<sequence length="33" mass="3919">MEERKEEDHPDRPANQQNKVVKEVAIAHDQYIT</sequence>
<protein>
    <submittedName>
        <fullName evidence="2">Uncharacterized protein</fullName>
    </submittedName>
</protein>
<name>A0A1R3G8G4_COCAP</name>
<keyword evidence="3" id="KW-1185">Reference proteome</keyword>
<feature type="region of interest" description="Disordered" evidence="1">
    <location>
        <begin position="1"/>
        <end position="21"/>
    </location>
</feature>
<accession>A0A1R3G8G4</accession>
<comment type="caution">
    <text evidence="2">The sequence shown here is derived from an EMBL/GenBank/DDBJ whole genome shotgun (WGS) entry which is preliminary data.</text>
</comment>
<reference evidence="2 3" key="1">
    <citation type="submission" date="2013-09" db="EMBL/GenBank/DDBJ databases">
        <title>Corchorus capsularis genome sequencing.</title>
        <authorList>
            <person name="Alam M."/>
            <person name="Haque M.S."/>
            <person name="Islam M.S."/>
            <person name="Emdad E.M."/>
            <person name="Islam M.M."/>
            <person name="Ahmed B."/>
            <person name="Halim A."/>
            <person name="Hossen Q.M.M."/>
            <person name="Hossain M.Z."/>
            <person name="Ahmed R."/>
            <person name="Khan M.M."/>
            <person name="Islam R."/>
            <person name="Rashid M.M."/>
            <person name="Khan S.A."/>
            <person name="Rahman M.S."/>
            <person name="Alam M."/>
        </authorList>
    </citation>
    <scope>NUCLEOTIDE SEQUENCE [LARGE SCALE GENOMIC DNA]</scope>
    <source>
        <strain evidence="3">cv. CVL-1</strain>
        <tissue evidence="2">Whole seedling</tissue>
    </source>
</reference>
<dbReference type="Gramene" id="OMO54310">
    <property type="protein sequence ID" value="OMO54310"/>
    <property type="gene ID" value="CCACVL1_27886"/>
</dbReference>